<sequence length="327" mass="37690">MTLDCSAPFIAYSLLSTFPTTITENERDAVQVIVELLPCYDVISKELHVTHEAHVVSRILLDELRIMAQRHSYVQEGALEDIAEAQDLLNVIVLPLVRHLSESEYNEIRRTIEDADKLLSNSLQLLNELLGMWRLRNFEVVSEWHSHPIEGFENYHFGMNLPNGAKLEELLTPLPYPTKLYHSDSGYSTEDEGIRHKRERRRKRQARSRTSESDKPRAVPRSEGSRELALKSKPKPKSKHFFLPRFTSSHTSSDTAHDSGDNSDSSRSYDGHFRRYPNFVGHEDVLGETGRMSFSRPEGRPNDYEVDVKLPRRRRLVNLVKTAVMRL</sequence>
<dbReference type="AlphaFoldDB" id="A0A0K6GA45"/>
<keyword evidence="3" id="KW-1185">Reference proteome</keyword>
<dbReference type="EMBL" id="CYGV01001555">
    <property type="protein sequence ID" value="CUA75468.1"/>
    <property type="molecule type" value="Genomic_DNA"/>
</dbReference>
<feature type="compositionally biased region" description="Basic residues" evidence="1">
    <location>
        <begin position="232"/>
        <end position="242"/>
    </location>
</feature>
<organism evidence="2 3">
    <name type="scientific">Rhizoctonia solani</name>
    <dbReference type="NCBI Taxonomy" id="456999"/>
    <lineage>
        <taxon>Eukaryota</taxon>
        <taxon>Fungi</taxon>
        <taxon>Dikarya</taxon>
        <taxon>Basidiomycota</taxon>
        <taxon>Agaricomycotina</taxon>
        <taxon>Agaricomycetes</taxon>
        <taxon>Cantharellales</taxon>
        <taxon>Ceratobasidiaceae</taxon>
        <taxon>Rhizoctonia</taxon>
    </lineage>
</organism>
<protein>
    <submittedName>
        <fullName evidence="2">Uncharacterized protein</fullName>
    </submittedName>
</protein>
<evidence type="ECO:0000313" key="3">
    <source>
        <dbReference type="Proteomes" id="UP000044841"/>
    </source>
</evidence>
<feature type="region of interest" description="Disordered" evidence="1">
    <location>
        <begin position="181"/>
        <end position="270"/>
    </location>
</feature>
<evidence type="ECO:0000313" key="2">
    <source>
        <dbReference type="EMBL" id="CUA75468.1"/>
    </source>
</evidence>
<name>A0A0K6GA45_9AGAM</name>
<gene>
    <name evidence="2" type="ORF">RSOLAG22IIIB_11768</name>
</gene>
<accession>A0A0K6GA45</accession>
<proteinExistence type="predicted"/>
<evidence type="ECO:0000256" key="1">
    <source>
        <dbReference type="SAM" id="MobiDB-lite"/>
    </source>
</evidence>
<feature type="compositionally biased region" description="Basic residues" evidence="1">
    <location>
        <begin position="195"/>
        <end position="207"/>
    </location>
</feature>
<reference evidence="2 3" key="1">
    <citation type="submission" date="2015-07" db="EMBL/GenBank/DDBJ databases">
        <authorList>
            <person name="Noorani M."/>
        </authorList>
    </citation>
    <scope>NUCLEOTIDE SEQUENCE [LARGE SCALE GENOMIC DNA]</scope>
    <source>
        <strain evidence="2">BBA 69670</strain>
    </source>
</reference>
<dbReference type="Proteomes" id="UP000044841">
    <property type="component" value="Unassembled WGS sequence"/>
</dbReference>